<evidence type="ECO:0000313" key="2">
    <source>
        <dbReference type="Proteomes" id="UP000749293"/>
    </source>
</evidence>
<dbReference type="Proteomes" id="UP000749293">
    <property type="component" value="Unassembled WGS sequence"/>
</dbReference>
<proteinExistence type="predicted"/>
<protein>
    <submittedName>
        <fullName evidence="1">Uncharacterized protein</fullName>
    </submittedName>
</protein>
<dbReference type="RefSeq" id="XP_035318136.1">
    <property type="nucleotide sequence ID" value="XM_035466723.1"/>
</dbReference>
<name>A0A9P4YPM6_9HYPO</name>
<dbReference type="GeneID" id="55970977"/>
<organism evidence="1 2">
    <name type="scientific">Geosmithia morbida</name>
    <dbReference type="NCBI Taxonomy" id="1094350"/>
    <lineage>
        <taxon>Eukaryota</taxon>
        <taxon>Fungi</taxon>
        <taxon>Dikarya</taxon>
        <taxon>Ascomycota</taxon>
        <taxon>Pezizomycotina</taxon>
        <taxon>Sordariomycetes</taxon>
        <taxon>Hypocreomycetidae</taxon>
        <taxon>Hypocreales</taxon>
        <taxon>Bionectriaceae</taxon>
        <taxon>Geosmithia</taxon>
    </lineage>
</organism>
<accession>A0A9P4YPM6</accession>
<comment type="caution">
    <text evidence="1">The sequence shown here is derived from an EMBL/GenBank/DDBJ whole genome shotgun (WGS) entry which is preliminary data.</text>
</comment>
<dbReference type="EMBL" id="JAANYQ010000024">
    <property type="protein sequence ID" value="KAF4119484.1"/>
    <property type="molecule type" value="Genomic_DNA"/>
</dbReference>
<dbReference type="AlphaFoldDB" id="A0A9P4YPM6"/>
<reference evidence="1" key="1">
    <citation type="submission" date="2020-03" db="EMBL/GenBank/DDBJ databases">
        <title>Site-based positive gene gene selection in Geosmithia morbida across the United States reveals a broad range of putative effectors and factors for local host and environmental adapation.</title>
        <authorList>
            <person name="Onufrak A."/>
            <person name="Murdoch R.W."/>
            <person name="Gazis R."/>
            <person name="Huff M."/>
            <person name="Staton M."/>
            <person name="Klingeman W."/>
            <person name="Hadziabdic D."/>
        </authorList>
    </citation>
    <scope>NUCLEOTIDE SEQUENCE</scope>
    <source>
        <strain evidence="1">1262</strain>
    </source>
</reference>
<keyword evidence="2" id="KW-1185">Reference proteome</keyword>
<gene>
    <name evidence="1" type="ORF">GMORB2_4749</name>
</gene>
<evidence type="ECO:0000313" key="1">
    <source>
        <dbReference type="EMBL" id="KAF4119484.1"/>
    </source>
</evidence>
<sequence>MPLLGTGVLLVVVVLLRLIPYTRLTYNLVIDTLYTVATILAVAKAEIVTYAHRL</sequence>